<evidence type="ECO:0000256" key="8">
    <source>
        <dbReference type="ARBA" id="ARBA00022989"/>
    </source>
</evidence>
<name>A0A0G1DRJ5_9BACT</name>
<proteinExistence type="inferred from homology"/>
<dbReference type="Proteomes" id="UP000034646">
    <property type="component" value="Unassembled WGS sequence"/>
</dbReference>
<keyword evidence="11" id="KW-0407">Ion channel</keyword>
<feature type="transmembrane region" description="Helical" evidence="13">
    <location>
        <begin position="46"/>
        <end position="64"/>
    </location>
</feature>
<feature type="transmembrane region" description="Helical" evidence="13">
    <location>
        <begin position="85"/>
        <end position="106"/>
    </location>
</feature>
<feature type="transmembrane region" description="Helical" evidence="13">
    <location>
        <begin position="175"/>
        <end position="193"/>
    </location>
</feature>
<dbReference type="GO" id="GO:0015252">
    <property type="term" value="F:proton channel activity"/>
    <property type="evidence" value="ECO:0007669"/>
    <property type="project" value="InterPro"/>
</dbReference>
<evidence type="ECO:0000313" key="15">
    <source>
        <dbReference type="Proteomes" id="UP000034646"/>
    </source>
</evidence>
<evidence type="ECO:0000256" key="7">
    <source>
        <dbReference type="ARBA" id="ARBA00022958"/>
    </source>
</evidence>
<evidence type="ECO:0000256" key="2">
    <source>
        <dbReference type="ARBA" id="ARBA00006920"/>
    </source>
</evidence>
<keyword evidence="4" id="KW-0633">Potassium transport</keyword>
<evidence type="ECO:0000256" key="1">
    <source>
        <dbReference type="ARBA" id="ARBA00004141"/>
    </source>
</evidence>
<evidence type="ECO:0008006" key="16">
    <source>
        <dbReference type="Google" id="ProtNLM"/>
    </source>
</evidence>
<accession>A0A0G1DRJ5</accession>
<keyword evidence="10 13" id="KW-0472">Membrane</keyword>
<evidence type="ECO:0000256" key="4">
    <source>
        <dbReference type="ARBA" id="ARBA00022538"/>
    </source>
</evidence>
<evidence type="ECO:0000256" key="9">
    <source>
        <dbReference type="ARBA" id="ARBA00023065"/>
    </source>
</evidence>
<dbReference type="InterPro" id="IPR010617">
    <property type="entry name" value="TMEM175-like"/>
</dbReference>
<protein>
    <recommendedName>
        <fullName evidence="16">Integral membrane protein</fullName>
    </recommendedName>
</protein>
<feature type="transmembrane region" description="Helical" evidence="13">
    <location>
        <begin position="12"/>
        <end position="31"/>
    </location>
</feature>
<dbReference type="STRING" id="1618738.UV76_C0012G0033"/>
<reference evidence="14 15" key="1">
    <citation type="journal article" date="2015" name="Nature">
        <title>rRNA introns, odd ribosomes, and small enigmatic genomes across a large radiation of phyla.</title>
        <authorList>
            <person name="Brown C.T."/>
            <person name="Hug L.A."/>
            <person name="Thomas B.C."/>
            <person name="Sharon I."/>
            <person name="Castelle C.J."/>
            <person name="Singh A."/>
            <person name="Wilkins M.J."/>
            <person name="Williams K.H."/>
            <person name="Banfield J.F."/>
        </authorList>
    </citation>
    <scope>NUCLEOTIDE SEQUENCE [LARGE SCALE GENOMIC DNA]</scope>
</reference>
<keyword evidence="6" id="KW-0631">Potassium channel</keyword>
<feature type="transmembrane region" description="Helical" evidence="13">
    <location>
        <begin position="112"/>
        <end position="130"/>
    </location>
</feature>
<evidence type="ECO:0000256" key="3">
    <source>
        <dbReference type="ARBA" id="ARBA00022448"/>
    </source>
</evidence>
<evidence type="ECO:0000256" key="13">
    <source>
        <dbReference type="SAM" id="Phobius"/>
    </source>
</evidence>
<comment type="caution">
    <text evidence="14">The sequence shown here is derived from an EMBL/GenBank/DDBJ whole genome shotgun (WGS) entry which is preliminary data.</text>
</comment>
<keyword evidence="9" id="KW-0406">Ion transport</keyword>
<dbReference type="GO" id="GO:0005267">
    <property type="term" value="F:potassium channel activity"/>
    <property type="evidence" value="ECO:0007669"/>
    <property type="project" value="UniProtKB-KW"/>
</dbReference>
<sequence length="220" mass="25192">MNHTRLDQLSDGIFAIVMTILVFEIKVPVIWGPTDNLGLWLEIKKLLPVFLSYVLSFSLLFTYWRAHHFFISIYAKNVDPMLTNINALFFMLISLVPFSAGLLGQYNENEMSIIIFGVHVILTGLTLYWMRRYVLFSPHIQNPEISKREIRGSTIRTMVPVVCALIAIPLSFQNINLALTLLTLAVIFNLSSYSTRILERIMKAIYHALFGEDVHGHFAD</sequence>
<dbReference type="Pfam" id="PF06736">
    <property type="entry name" value="TMEM175"/>
    <property type="match status" value="1"/>
</dbReference>
<keyword evidence="7" id="KW-0630">Potassium</keyword>
<keyword evidence="8 13" id="KW-1133">Transmembrane helix</keyword>
<evidence type="ECO:0000256" key="5">
    <source>
        <dbReference type="ARBA" id="ARBA00022692"/>
    </source>
</evidence>
<comment type="subcellular location">
    <subcellularLocation>
        <location evidence="1">Membrane</location>
        <topology evidence="1">Multi-pass membrane protein</topology>
    </subcellularLocation>
</comment>
<feature type="transmembrane region" description="Helical" evidence="13">
    <location>
        <begin position="150"/>
        <end position="169"/>
    </location>
</feature>
<evidence type="ECO:0000256" key="6">
    <source>
        <dbReference type="ARBA" id="ARBA00022826"/>
    </source>
</evidence>
<dbReference type="PANTHER" id="PTHR31462">
    <property type="entry name" value="ENDOSOMAL/LYSOSOMAL POTASSIUM CHANNEL TMEM175"/>
    <property type="match status" value="1"/>
</dbReference>
<gene>
    <name evidence="14" type="ORF">UV76_C0012G0033</name>
</gene>
<evidence type="ECO:0000313" key="14">
    <source>
        <dbReference type="EMBL" id="KKT00260.1"/>
    </source>
</evidence>
<dbReference type="EMBL" id="LCFS01000012">
    <property type="protein sequence ID" value="KKT00260.1"/>
    <property type="molecule type" value="Genomic_DNA"/>
</dbReference>
<keyword evidence="5 13" id="KW-0812">Transmembrane</keyword>
<dbReference type="GO" id="GO:0016020">
    <property type="term" value="C:membrane"/>
    <property type="evidence" value="ECO:0007669"/>
    <property type="project" value="UniProtKB-SubCell"/>
</dbReference>
<comment type="similarity">
    <text evidence="2">Belongs to the TMEM175 family.</text>
</comment>
<evidence type="ECO:0000256" key="11">
    <source>
        <dbReference type="ARBA" id="ARBA00023303"/>
    </source>
</evidence>
<comment type="catalytic activity">
    <reaction evidence="12">
        <text>K(+)(in) = K(+)(out)</text>
        <dbReference type="Rhea" id="RHEA:29463"/>
        <dbReference type="ChEBI" id="CHEBI:29103"/>
    </reaction>
</comment>
<dbReference type="PANTHER" id="PTHR31462:SF5">
    <property type="entry name" value="ENDOSOMAL_LYSOSOMAL PROTON CHANNEL TMEM175"/>
    <property type="match status" value="1"/>
</dbReference>
<keyword evidence="3" id="KW-0813">Transport</keyword>
<evidence type="ECO:0000256" key="10">
    <source>
        <dbReference type="ARBA" id="ARBA00023136"/>
    </source>
</evidence>
<organism evidence="14 15">
    <name type="scientific">Candidatus Nomurabacteria bacterium GW2011_GWA2_43_15</name>
    <dbReference type="NCBI Taxonomy" id="1618738"/>
    <lineage>
        <taxon>Bacteria</taxon>
        <taxon>Candidatus Nomuraibacteriota</taxon>
    </lineage>
</organism>
<evidence type="ECO:0000256" key="12">
    <source>
        <dbReference type="ARBA" id="ARBA00034430"/>
    </source>
</evidence>
<dbReference type="AlphaFoldDB" id="A0A0G1DRJ5"/>